<name>A0AAV7NE24_PLEWA</name>
<gene>
    <name evidence="8" type="ORF">NDU88_001380</name>
</gene>
<dbReference type="Proteomes" id="UP001066276">
    <property type="component" value="Chromosome 8"/>
</dbReference>
<dbReference type="PROSITE" id="PS00984">
    <property type="entry name" value="UROTENSIN_II"/>
    <property type="match status" value="1"/>
</dbReference>
<evidence type="ECO:0000256" key="4">
    <source>
        <dbReference type="ARBA" id="ARBA00022702"/>
    </source>
</evidence>
<evidence type="ECO:0000256" key="5">
    <source>
        <dbReference type="ARBA" id="ARBA00023157"/>
    </source>
</evidence>
<keyword evidence="5" id="KW-1015">Disulfide bond</keyword>
<feature type="signal peptide" evidence="7">
    <location>
        <begin position="1"/>
        <end position="17"/>
    </location>
</feature>
<sequence length="152" mass="16677">MEAIGITVVVMAGLSAALQILAAPLVQDKLTPQEEDRRRTTLDNQDTDAQGRVLKLLAVLDEAQKSAHARISAKGTGPRGNGKLFGKKGKLEDLSEDQPVPPSHHDVVKELSEGLSDINPLNGKHFRKASQQSPKKSKKRACFWKYCIQQNK</sequence>
<evidence type="ECO:0000256" key="2">
    <source>
        <dbReference type="ARBA" id="ARBA00006719"/>
    </source>
</evidence>
<comment type="subcellular location">
    <subcellularLocation>
        <location evidence="1">Secreted</location>
    </subcellularLocation>
</comment>
<evidence type="ECO:0000256" key="6">
    <source>
        <dbReference type="SAM" id="MobiDB-lite"/>
    </source>
</evidence>
<keyword evidence="4" id="KW-0372">Hormone</keyword>
<feature type="chain" id="PRO_5043843512" evidence="7">
    <location>
        <begin position="18"/>
        <end position="152"/>
    </location>
</feature>
<evidence type="ECO:0000313" key="8">
    <source>
        <dbReference type="EMBL" id="KAJ1113125.1"/>
    </source>
</evidence>
<keyword evidence="9" id="KW-1185">Reference proteome</keyword>
<keyword evidence="3" id="KW-0964">Secreted</keyword>
<dbReference type="AlphaFoldDB" id="A0AAV7NE24"/>
<dbReference type="GO" id="GO:0005576">
    <property type="term" value="C:extracellular region"/>
    <property type="evidence" value="ECO:0007669"/>
    <property type="project" value="UniProtKB-SubCell"/>
</dbReference>
<feature type="compositionally biased region" description="Basic and acidic residues" evidence="6">
    <location>
        <begin position="103"/>
        <end position="112"/>
    </location>
</feature>
<dbReference type="EMBL" id="JANPWB010000012">
    <property type="protein sequence ID" value="KAJ1113125.1"/>
    <property type="molecule type" value="Genomic_DNA"/>
</dbReference>
<protein>
    <submittedName>
        <fullName evidence="8">Uncharacterized protein</fullName>
    </submittedName>
</protein>
<dbReference type="GO" id="GO:0005179">
    <property type="term" value="F:hormone activity"/>
    <property type="evidence" value="ECO:0007669"/>
    <property type="project" value="UniProtKB-KW"/>
</dbReference>
<organism evidence="8 9">
    <name type="scientific">Pleurodeles waltl</name>
    <name type="common">Iberian ribbed newt</name>
    <dbReference type="NCBI Taxonomy" id="8319"/>
    <lineage>
        <taxon>Eukaryota</taxon>
        <taxon>Metazoa</taxon>
        <taxon>Chordata</taxon>
        <taxon>Craniata</taxon>
        <taxon>Vertebrata</taxon>
        <taxon>Euteleostomi</taxon>
        <taxon>Amphibia</taxon>
        <taxon>Batrachia</taxon>
        <taxon>Caudata</taxon>
        <taxon>Salamandroidea</taxon>
        <taxon>Salamandridae</taxon>
        <taxon>Pleurodelinae</taxon>
        <taxon>Pleurodeles</taxon>
    </lineage>
</organism>
<comment type="caution">
    <text evidence="8">The sequence shown here is derived from an EMBL/GenBank/DDBJ whole genome shotgun (WGS) entry which is preliminary data.</text>
</comment>
<evidence type="ECO:0000256" key="7">
    <source>
        <dbReference type="SAM" id="SignalP"/>
    </source>
</evidence>
<dbReference type="GO" id="GO:0097746">
    <property type="term" value="P:blood vessel diameter maintenance"/>
    <property type="evidence" value="ECO:0007669"/>
    <property type="project" value="InterPro"/>
</dbReference>
<dbReference type="GO" id="GO:0008217">
    <property type="term" value="P:regulation of blood pressure"/>
    <property type="evidence" value="ECO:0007669"/>
    <property type="project" value="InterPro"/>
</dbReference>
<evidence type="ECO:0000256" key="3">
    <source>
        <dbReference type="ARBA" id="ARBA00022525"/>
    </source>
</evidence>
<evidence type="ECO:0000256" key="1">
    <source>
        <dbReference type="ARBA" id="ARBA00004613"/>
    </source>
</evidence>
<proteinExistence type="inferred from homology"/>
<evidence type="ECO:0000313" key="9">
    <source>
        <dbReference type="Proteomes" id="UP001066276"/>
    </source>
</evidence>
<reference evidence="8" key="1">
    <citation type="journal article" date="2022" name="bioRxiv">
        <title>Sequencing and chromosome-scale assembly of the giantPleurodeles waltlgenome.</title>
        <authorList>
            <person name="Brown T."/>
            <person name="Elewa A."/>
            <person name="Iarovenko S."/>
            <person name="Subramanian E."/>
            <person name="Araus A.J."/>
            <person name="Petzold A."/>
            <person name="Susuki M."/>
            <person name="Suzuki K.-i.T."/>
            <person name="Hayashi T."/>
            <person name="Toyoda A."/>
            <person name="Oliveira C."/>
            <person name="Osipova E."/>
            <person name="Leigh N.D."/>
            <person name="Simon A."/>
            <person name="Yun M.H."/>
        </authorList>
    </citation>
    <scope>NUCLEOTIDE SEQUENCE</scope>
    <source>
        <strain evidence="8">20211129_DDA</strain>
        <tissue evidence="8">Liver</tissue>
    </source>
</reference>
<feature type="region of interest" description="Disordered" evidence="6">
    <location>
        <begin position="69"/>
        <end position="139"/>
    </location>
</feature>
<accession>A0AAV7NE24</accession>
<dbReference type="InterPro" id="IPR001483">
    <property type="entry name" value="Urotensin_II"/>
</dbReference>
<comment type="similarity">
    <text evidence="2">Belongs to the urotensin-2 family.</text>
</comment>
<keyword evidence="7" id="KW-0732">Signal</keyword>